<dbReference type="InterPro" id="IPR011335">
    <property type="entry name" value="Restrct_endonuc-II-like"/>
</dbReference>
<reference evidence="3 4" key="1">
    <citation type="submission" date="2013-04" db="EMBL/GenBank/DDBJ databases">
        <authorList>
            <person name="Harkins D.M."/>
            <person name="Durkin A.S."/>
            <person name="Brinkac L.M."/>
            <person name="Haft D.H."/>
            <person name="Selengut J.D."/>
            <person name="Sanka R."/>
            <person name="DePew J."/>
            <person name="Purushe J."/>
            <person name="Hartskeerl R.A."/>
            <person name="Ahmed A."/>
            <person name="van der Linden H."/>
            <person name="Goris M.G.A."/>
            <person name="Vinetz J.M."/>
            <person name="Sutton G.G."/>
            <person name="Nierman W.C."/>
            <person name="Fouts D.E."/>
        </authorList>
    </citation>
    <scope>NUCLEOTIDE SEQUENCE [LARGE SCALE GENOMIC DNA]</scope>
    <source>
        <strain evidence="3 4">Sao Paulo</strain>
    </source>
</reference>
<evidence type="ECO:0000256" key="1">
    <source>
        <dbReference type="ARBA" id="ARBA00006738"/>
    </source>
</evidence>
<dbReference type="Proteomes" id="UP000013996">
    <property type="component" value="Unassembled WGS sequence"/>
</dbReference>
<dbReference type="PANTHER" id="PTHR34039:SF1">
    <property type="entry name" value="UPF0102 PROTEIN YRAN"/>
    <property type="match status" value="1"/>
</dbReference>
<organism evidence="3 4">
    <name type="scientific">Leptospira yanagawae serovar Saopaulo str. Sao Paulo = ATCC 700523</name>
    <dbReference type="NCBI Taxonomy" id="1249483"/>
    <lineage>
        <taxon>Bacteria</taxon>
        <taxon>Pseudomonadati</taxon>
        <taxon>Spirochaetota</taxon>
        <taxon>Spirochaetia</taxon>
        <taxon>Leptospirales</taxon>
        <taxon>Leptospiraceae</taxon>
        <taxon>Leptospira</taxon>
    </lineage>
</organism>
<dbReference type="SUPFAM" id="SSF52980">
    <property type="entry name" value="Restriction endonuclease-like"/>
    <property type="match status" value="1"/>
</dbReference>
<dbReference type="STRING" id="1249483.LEP1GSC202_3981"/>
<dbReference type="Pfam" id="PF02021">
    <property type="entry name" value="UPF0102"/>
    <property type="match status" value="1"/>
</dbReference>
<protein>
    <recommendedName>
        <fullName evidence="2">UPF0102 protein LEP1GSC202_3981</fullName>
    </recommendedName>
</protein>
<dbReference type="AlphaFoldDB" id="A0A5E8HI41"/>
<dbReference type="Gene3D" id="3.40.1350.10">
    <property type="match status" value="1"/>
</dbReference>
<gene>
    <name evidence="3" type="ORF">LEP1GSC202_3981</name>
</gene>
<dbReference type="EMBL" id="AOGX02000008">
    <property type="protein sequence ID" value="EOQ90547.1"/>
    <property type="molecule type" value="Genomic_DNA"/>
</dbReference>
<sequence length="135" mass="16067">MLGFYKNFDWFDSDHDTRTNQMNRIAMGKLGETLASEYLQSLGHTILFQNYRKRVGEIDIISLENGRLHCSEVKTWNESFGFFPLESLHATKRARMRKVYFYLLQEIPAFFHLTPSFNLIHITEKKEVRFYSSIF</sequence>
<dbReference type="NCBIfam" id="NF009156">
    <property type="entry name" value="PRK12497.4-2"/>
    <property type="match status" value="1"/>
</dbReference>
<dbReference type="InterPro" id="IPR011856">
    <property type="entry name" value="tRNA_endonuc-like_dom_sf"/>
</dbReference>
<evidence type="ECO:0000313" key="3">
    <source>
        <dbReference type="EMBL" id="EOQ90547.1"/>
    </source>
</evidence>
<comment type="similarity">
    <text evidence="1 2">Belongs to the UPF0102 family.</text>
</comment>
<dbReference type="PANTHER" id="PTHR34039">
    <property type="entry name" value="UPF0102 PROTEIN YRAN"/>
    <property type="match status" value="1"/>
</dbReference>
<accession>A0A5E8HI41</accession>
<evidence type="ECO:0000256" key="2">
    <source>
        <dbReference type="HAMAP-Rule" id="MF_00048"/>
    </source>
</evidence>
<comment type="caution">
    <text evidence="3">The sequence shown here is derived from an EMBL/GenBank/DDBJ whole genome shotgun (WGS) entry which is preliminary data.</text>
</comment>
<proteinExistence type="inferred from homology"/>
<dbReference type="InterPro" id="IPR003509">
    <property type="entry name" value="UPF0102_YraN-like"/>
</dbReference>
<dbReference type="HAMAP" id="MF_00048">
    <property type="entry name" value="UPF0102"/>
    <property type="match status" value="1"/>
</dbReference>
<evidence type="ECO:0000313" key="4">
    <source>
        <dbReference type="Proteomes" id="UP000013996"/>
    </source>
</evidence>
<name>A0A5E8HI41_9LEPT</name>
<dbReference type="GO" id="GO:0003676">
    <property type="term" value="F:nucleic acid binding"/>
    <property type="evidence" value="ECO:0007669"/>
    <property type="project" value="InterPro"/>
</dbReference>